<keyword evidence="4 5" id="KW-0472">Membrane</keyword>
<feature type="non-terminal residue" evidence="6">
    <location>
        <position position="578"/>
    </location>
</feature>
<evidence type="ECO:0000256" key="4">
    <source>
        <dbReference type="ARBA" id="ARBA00023136"/>
    </source>
</evidence>
<dbReference type="InterPro" id="IPR002523">
    <property type="entry name" value="MgTranspt_CorA/ZnTranspt_ZntB"/>
</dbReference>
<feature type="transmembrane region" description="Helical" evidence="5">
    <location>
        <begin position="558"/>
        <end position="576"/>
    </location>
</feature>
<keyword evidence="3 5" id="KW-1133">Transmembrane helix</keyword>
<organism evidence="6 7">
    <name type="scientific">Polychaeton citri CBS 116435</name>
    <dbReference type="NCBI Taxonomy" id="1314669"/>
    <lineage>
        <taxon>Eukaryota</taxon>
        <taxon>Fungi</taxon>
        <taxon>Dikarya</taxon>
        <taxon>Ascomycota</taxon>
        <taxon>Pezizomycotina</taxon>
        <taxon>Dothideomycetes</taxon>
        <taxon>Dothideomycetidae</taxon>
        <taxon>Capnodiales</taxon>
        <taxon>Capnodiaceae</taxon>
        <taxon>Polychaeton</taxon>
    </lineage>
</organism>
<keyword evidence="2 5" id="KW-0812">Transmembrane</keyword>
<sequence>MYDLSIATTAMNGERNRGKYHSLPFHFIHPPPKQDDSFTTNPNYLVSLFTDTDQGHNRVLSSYKRDVYGIAGEAARFSKQYEVETTHSPYLNRIREAAASGAYPDLEFLAEWMEVGTAPSRWEYLTRHPEDRKVRLAKCNACVLDFSAGEEGGRAERKAVIRCGSVSKLEEAIEHDWQSGKAKEERRQNVRLVVVEDLSRDTIELLGSRFNVDPHFFRSQLNDYLFYENRDPAVERPRLRSIRRKAAHFHVQHLRPRFYQSAAAFDKATHEASVFNVLRRIDSHRTHRIGKDRDGSLVTLMRTNTSVWIQPPRDRAEDGSLVAILLVDPTVRQGYPLWNGYGALEHWPADEHSDLPRPPRISLYEDVIYWTSRWLSGNTVNEMIRSPNTVALQMLSLVTSDWQILIKYITARLGEIEWEIELPAMRQNESSVDETLKKLHPWRRNVPLYRTMIADAIDAAFSREMQNRQQDDSSEDGLMGLLCDFQDVLQDMDRIQERIERIVSVATALVSIEEGRRGMEQNKNVTRLTYLATIFIPLSFVTGFFSMAPNLADLKQTISIYFAVAVPLTALAMLIADF</sequence>
<feature type="transmembrane region" description="Helical" evidence="5">
    <location>
        <begin position="528"/>
        <end position="546"/>
    </location>
</feature>
<evidence type="ECO:0000313" key="6">
    <source>
        <dbReference type="EMBL" id="KAF2721074.1"/>
    </source>
</evidence>
<dbReference type="Pfam" id="PF01544">
    <property type="entry name" value="CorA"/>
    <property type="match status" value="1"/>
</dbReference>
<dbReference type="GO" id="GO:0015095">
    <property type="term" value="F:magnesium ion transmembrane transporter activity"/>
    <property type="evidence" value="ECO:0007669"/>
    <property type="project" value="TreeGrafter"/>
</dbReference>
<dbReference type="GO" id="GO:0050897">
    <property type="term" value="F:cobalt ion binding"/>
    <property type="evidence" value="ECO:0007669"/>
    <property type="project" value="TreeGrafter"/>
</dbReference>
<comment type="subcellular location">
    <subcellularLocation>
        <location evidence="1">Cell membrane</location>
        <topology evidence="1">Multi-pass membrane protein</topology>
    </subcellularLocation>
</comment>
<evidence type="ECO:0000256" key="1">
    <source>
        <dbReference type="ARBA" id="ARBA00004651"/>
    </source>
</evidence>
<evidence type="ECO:0000256" key="3">
    <source>
        <dbReference type="ARBA" id="ARBA00022989"/>
    </source>
</evidence>
<dbReference type="PANTHER" id="PTHR46494:SF1">
    <property type="entry name" value="CORA FAMILY METAL ION TRANSPORTER (EUROFUNG)"/>
    <property type="match status" value="1"/>
</dbReference>
<dbReference type="GO" id="GO:0000287">
    <property type="term" value="F:magnesium ion binding"/>
    <property type="evidence" value="ECO:0007669"/>
    <property type="project" value="TreeGrafter"/>
</dbReference>
<dbReference type="AlphaFoldDB" id="A0A9P4Q793"/>
<dbReference type="OrthoDB" id="3231000at2759"/>
<name>A0A9P4Q793_9PEZI</name>
<dbReference type="InterPro" id="IPR045863">
    <property type="entry name" value="CorA_TM1_TM2"/>
</dbReference>
<gene>
    <name evidence="6" type="ORF">K431DRAFT_247701</name>
</gene>
<dbReference type="SUPFAM" id="SSF144083">
    <property type="entry name" value="Magnesium transport protein CorA, transmembrane region"/>
    <property type="match status" value="1"/>
</dbReference>
<comment type="caution">
    <text evidence="6">The sequence shown here is derived from an EMBL/GenBank/DDBJ whole genome shotgun (WGS) entry which is preliminary data.</text>
</comment>
<accession>A0A9P4Q793</accession>
<dbReference type="EMBL" id="MU003793">
    <property type="protein sequence ID" value="KAF2721074.1"/>
    <property type="molecule type" value="Genomic_DNA"/>
</dbReference>
<evidence type="ECO:0000256" key="5">
    <source>
        <dbReference type="SAM" id="Phobius"/>
    </source>
</evidence>
<proteinExistence type="predicted"/>
<evidence type="ECO:0008006" key="8">
    <source>
        <dbReference type="Google" id="ProtNLM"/>
    </source>
</evidence>
<dbReference type="Proteomes" id="UP000799441">
    <property type="component" value="Unassembled WGS sequence"/>
</dbReference>
<reference evidence="6" key="1">
    <citation type="journal article" date="2020" name="Stud. Mycol.">
        <title>101 Dothideomycetes genomes: a test case for predicting lifestyles and emergence of pathogens.</title>
        <authorList>
            <person name="Haridas S."/>
            <person name="Albert R."/>
            <person name="Binder M."/>
            <person name="Bloem J."/>
            <person name="Labutti K."/>
            <person name="Salamov A."/>
            <person name="Andreopoulos B."/>
            <person name="Baker S."/>
            <person name="Barry K."/>
            <person name="Bills G."/>
            <person name="Bluhm B."/>
            <person name="Cannon C."/>
            <person name="Castanera R."/>
            <person name="Culley D."/>
            <person name="Daum C."/>
            <person name="Ezra D."/>
            <person name="Gonzalez J."/>
            <person name="Henrissat B."/>
            <person name="Kuo A."/>
            <person name="Liang C."/>
            <person name="Lipzen A."/>
            <person name="Lutzoni F."/>
            <person name="Magnuson J."/>
            <person name="Mondo S."/>
            <person name="Nolan M."/>
            <person name="Ohm R."/>
            <person name="Pangilinan J."/>
            <person name="Park H.-J."/>
            <person name="Ramirez L."/>
            <person name="Alfaro M."/>
            <person name="Sun H."/>
            <person name="Tritt A."/>
            <person name="Yoshinaga Y."/>
            <person name="Zwiers L.-H."/>
            <person name="Turgeon B."/>
            <person name="Goodwin S."/>
            <person name="Spatafora J."/>
            <person name="Crous P."/>
            <person name="Grigoriev I."/>
        </authorList>
    </citation>
    <scope>NUCLEOTIDE SEQUENCE</scope>
    <source>
        <strain evidence="6">CBS 116435</strain>
    </source>
</reference>
<protein>
    <recommendedName>
        <fullName evidence="8">Cora-domain-containing protein</fullName>
    </recommendedName>
</protein>
<dbReference type="Gene3D" id="1.20.58.340">
    <property type="entry name" value="Magnesium transport protein CorA, transmembrane region"/>
    <property type="match status" value="1"/>
</dbReference>
<dbReference type="GO" id="GO:0015087">
    <property type="term" value="F:cobalt ion transmembrane transporter activity"/>
    <property type="evidence" value="ECO:0007669"/>
    <property type="project" value="TreeGrafter"/>
</dbReference>
<dbReference type="PANTHER" id="PTHR46494">
    <property type="entry name" value="CORA FAMILY METAL ION TRANSPORTER (EUROFUNG)"/>
    <property type="match status" value="1"/>
</dbReference>
<dbReference type="GO" id="GO:0005886">
    <property type="term" value="C:plasma membrane"/>
    <property type="evidence" value="ECO:0007669"/>
    <property type="project" value="UniProtKB-SubCell"/>
</dbReference>
<keyword evidence="7" id="KW-1185">Reference proteome</keyword>
<evidence type="ECO:0000256" key="2">
    <source>
        <dbReference type="ARBA" id="ARBA00022692"/>
    </source>
</evidence>
<evidence type="ECO:0000313" key="7">
    <source>
        <dbReference type="Proteomes" id="UP000799441"/>
    </source>
</evidence>